<evidence type="ECO:0000256" key="5">
    <source>
        <dbReference type="ARBA" id="ARBA00022946"/>
    </source>
</evidence>
<dbReference type="GO" id="GO:0032977">
    <property type="term" value="F:membrane insertase activity"/>
    <property type="evidence" value="ECO:0007669"/>
    <property type="project" value="InterPro"/>
</dbReference>
<dbReference type="PANTHER" id="PTHR12428">
    <property type="entry name" value="OXA1"/>
    <property type="match status" value="1"/>
</dbReference>
<comment type="caution">
    <text evidence="13">The sequence shown here is derived from an EMBL/GenBank/DDBJ whole genome shotgun (WGS) entry which is preliminary data.</text>
</comment>
<keyword evidence="4" id="KW-0999">Mitochondrion inner membrane</keyword>
<evidence type="ECO:0000256" key="10">
    <source>
        <dbReference type="SAM" id="Phobius"/>
    </source>
</evidence>
<dbReference type="EMBL" id="CAJNOH010001726">
    <property type="protein sequence ID" value="CAF1244822.1"/>
    <property type="molecule type" value="Genomic_DNA"/>
</dbReference>
<dbReference type="InterPro" id="IPR001708">
    <property type="entry name" value="YidC/ALB3/OXA1/COX18"/>
</dbReference>
<comment type="subcellular location">
    <subcellularLocation>
        <location evidence="9">Membrane</location>
        <topology evidence="9">Multi-pass membrane protein</topology>
    </subcellularLocation>
    <subcellularLocation>
        <location evidence="1">Mitochondrion inner membrane</location>
        <topology evidence="1">Multi-pass membrane protein</topology>
    </subcellularLocation>
</comment>
<sequence length="432" mass="48954">MELRHCNRLAISLVRLSRQPKLCYSIRNFSSSSRLFPINSSQIVFKRSLSWQFWKSSTTIDPWPANVTQSTSESITIAPPTIPDIPKIEADEFGYIPEPPTMPSDVPIEFLLNAAGEPALSTLELGKWYLPTGWVQQGLDLIHANVGLPWWGTIIVGTFIIRMCTTPIAIYNQRNAARMQIHMPKLQELQAKLQEARIRNDQLAIMRAGSDLMEFMKYSDIKPWKAMLGPFMQMPFFVSLFLGIRGLANYPLESMMYGGVLWFSDLTVPDPYYILPIFTAITMFITMELGIETGMRTANLGPMARNVLRAIPFLSLFFTVNFSSALTLYWAISNVISLAQSVILRQPSVRRALKLPAPPPKRIDTKIKKKKGLAGFRENYRNSKLLAEVEKRKQAGDDIFRRAGISSAVPTYKYDPTKVKENNPPQIRKSSQ</sequence>
<evidence type="ECO:0000256" key="6">
    <source>
        <dbReference type="ARBA" id="ARBA00022989"/>
    </source>
</evidence>
<name>A0A815V6B1_9BILA</name>
<dbReference type="Proteomes" id="UP000663854">
    <property type="component" value="Unassembled WGS sequence"/>
</dbReference>
<dbReference type="EMBL" id="CAJNOL010002749">
    <property type="protein sequence ID" value="CAF1526436.1"/>
    <property type="molecule type" value="Genomic_DNA"/>
</dbReference>
<evidence type="ECO:0000256" key="8">
    <source>
        <dbReference type="ARBA" id="ARBA00023136"/>
    </source>
</evidence>
<evidence type="ECO:0000256" key="1">
    <source>
        <dbReference type="ARBA" id="ARBA00004448"/>
    </source>
</evidence>
<evidence type="ECO:0000256" key="9">
    <source>
        <dbReference type="RuleBase" id="RU003945"/>
    </source>
</evidence>
<feature type="transmembrane region" description="Helical" evidence="10">
    <location>
        <begin position="311"/>
        <end position="332"/>
    </location>
</feature>
<feature type="transmembrane region" description="Helical" evidence="10">
    <location>
        <begin position="231"/>
        <end position="252"/>
    </location>
</feature>
<keyword evidence="7" id="KW-0496">Mitochondrion</keyword>
<keyword evidence="3 9" id="KW-0812">Transmembrane</keyword>
<evidence type="ECO:0000256" key="4">
    <source>
        <dbReference type="ARBA" id="ARBA00022792"/>
    </source>
</evidence>
<keyword evidence="14" id="KW-1185">Reference proteome</keyword>
<dbReference type="CDD" id="cd20069">
    <property type="entry name" value="5TM_Oxa1-like"/>
    <property type="match status" value="1"/>
</dbReference>
<evidence type="ECO:0000313" key="14">
    <source>
        <dbReference type="Proteomes" id="UP000663870"/>
    </source>
</evidence>
<dbReference type="Pfam" id="PF02096">
    <property type="entry name" value="60KD_IMP"/>
    <property type="match status" value="1"/>
</dbReference>
<proteinExistence type="inferred from homology"/>
<dbReference type="NCBIfam" id="TIGR03592">
    <property type="entry name" value="yidC_oxa1_cterm"/>
    <property type="match status" value="1"/>
</dbReference>
<dbReference type="InterPro" id="IPR028055">
    <property type="entry name" value="YidC/Oxa/ALB_C"/>
</dbReference>
<comment type="similarity">
    <text evidence="2 9">Belongs to the OXA1/ALB3/YidC family.</text>
</comment>
<dbReference type="Proteomes" id="UP000663870">
    <property type="component" value="Unassembled WGS sequence"/>
</dbReference>
<evidence type="ECO:0000259" key="11">
    <source>
        <dbReference type="Pfam" id="PF02096"/>
    </source>
</evidence>
<gene>
    <name evidence="13" type="ORF">JXQ802_LOCUS41921</name>
    <name evidence="12" type="ORF">PYM288_LOCUS27069</name>
</gene>
<evidence type="ECO:0000256" key="7">
    <source>
        <dbReference type="ARBA" id="ARBA00023128"/>
    </source>
</evidence>
<evidence type="ECO:0000313" key="13">
    <source>
        <dbReference type="EMBL" id="CAF1526436.1"/>
    </source>
</evidence>
<reference evidence="13" key="1">
    <citation type="submission" date="2021-02" db="EMBL/GenBank/DDBJ databases">
        <authorList>
            <person name="Nowell W R."/>
        </authorList>
    </citation>
    <scope>NUCLEOTIDE SEQUENCE</scope>
</reference>
<dbReference type="GO" id="GO:0005743">
    <property type="term" value="C:mitochondrial inner membrane"/>
    <property type="evidence" value="ECO:0007669"/>
    <property type="project" value="UniProtKB-SubCell"/>
</dbReference>
<feature type="domain" description="Membrane insertase YidC/Oxa/ALB C-terminal" evidence="11">
    <location>
        <begin position="150"/>
        <end position="345"/>
    </location>
</feature>
<evidence type="ECO:0000256" key="2">
    <source>
        <dbReference type="ARBA" id="ARBA00009877"/>
    </source>
</evidence>
<protein>
    <recommendedName>
        <fullName evidence="11">Membrane insertase YidC/Oxa/ALB C-terminal domain-containing protein</fullName>
    </recommendedName>
</protein>
<feature type="transmembrane region" description="Helical" evidence="10">
    <location>
        <begin position="150"/>
        <end position="171"/>
    </location>
</feature>
<evidence type="ECO:0000313" key="12">
    <source>
        <dbReference type="EMBL" id="CAF1244822.1"/>
    </source>
</evidence>
<keyword evidence="8 10" id="KW-0472">Membrane</keyword>
<dbReference type="GO" id="GO:0032979">
    <property type="term" value="P:protein insertion into mitochondrial inner membrane from matrix"/>
    <property type="evidence" value="ECO:0007669"/>
    <property type="project" value="TreeGrafter"/>
</dbReference>
<evidence type="ECO:0000256" key="3">
    <source>
        <dbReference type="ARBA" id="ARBA00022692"/>
    </source>
</evidence>
<dbReference type="PANTHER" id="PTHR12428:SF66">
    <property type="entry name" value="MITOCHONDRIAL INNER MEMBRANE PROTEIN OXA1L"/>
    <property type="match status" value="1"/>
</dbReference>
<accession>A0A815V6B1</accession>
<feature type="transmembrane region" description="Helical" evidence="10">
    <location>
        <begin position="272"/>
        <end position="291"/>
    </location>
</feature>
<keyword evidence="5" id="KW-0809">Transit peptide</keyword>
<keyword evidence="6 10" id="KW-1133">Transmembrane helix</keyword>
<dbReference type="AlphaFoldDB" id="A0A815V6B1"/>
<organism evidence="13 14">
    <name type="scientific">Rotaria sordida</name>
    <dbReference type="NCBI Taxonomy" id="392033"/>
    <lineage>
        <taxon>Eukaryota</taxon>
        <taxon>Metazoa</taxon>
        <taxon>Spiralia</taxon>
        <taxon>Gnathifera</taxon>
        <taxon>Rotifera</taxon>
        <taxon>Eurotatoria</taxon>
        <taxon>Bdelloidea</taxon>
        <taxon>Philodinida</taxon>
        <taxon>Philodinidae</taxon>
        <taxon>Rotaria</taxon>
    </lineage>
</organism>